<sequence length="529" mass="61520">MMMSVKVEVPNKSLKFGASITQSQKYLTRGKSLQNLINQGEIQKQIHNLQYQQMQTKVIPQQEMHIVTKLKQLQQHPGIQLQPIYQPQFQTKLLGSSSISIREYQELPRDAMSTIKINQLKGKIYKRDMSNKPSSMRVGSSPDFVQLGSANKDITIQNQKTLKKYQDITVKLLSDKQYIMSEEYLNDDSYLDFKYTNQINGLSLQSPRKLNIANKGKQSQSKDLQKLVPLNQKGSQIFKLEEQDDNQINYNNSSVYLKHGLNTHYNLKGRKALNLNVVDLQNGESNVEIESITEDQNQEMRPTYDLPQEYLQAKSIINSKSSSRLPVIKIKGENKTQSKFLEKSEFLGVESQQKKLFPHDYHKQSPKYQKVSSQPMFQAAKTVEGNNNFNNLNYDLNLEGTLQNQPIIPTVKFKRDSFIEESQQKQNDQDMNLLQQQLQHQSVLLGLQELSQKKEKRRQIMNIKNYNKFRQKIANEDRKFHLLAHNLCDNLKRTHIRLDVDDYKNLKTKIKEAIAIKYDKKSSTQLMHH</sequence>
<protein>
    <submittedName>
        <fullName evidence="1">Uncharacterized protein</fullName>
    </submittedName>
</protein>
<dbReference type="Proteomes" id="UP000039865">
    <property type="component" value="Unassembled WGS sequence"/>
</dbReference>
<accession>A0A078AWX8</accession>
<dbReference type="InParanoid" id="A0A078AWX8"/>
<proteinExistence type="predicted"/>
<reference evidence="1 2" key="1">
    <citation type="submission" date="2014-06" db="EMBL/GenBank/DDBJ databases">
        <authorList>
            <person name="Swart Estienne"/>
        </authorList>
    </citation>
    <scope>NUCLEOTIDE SEQUENCE [LARGE SCALE GENOMIC DNA]</scope>
    <source>
        <strain evidence="1 2">130c</strain>
    </source>
</reference>
<dbReference type="EMBL" id="CCKQ01013617">
    <property type="protein sequence ID" value="CDW85308.1"/>
    <property type="molecule type" value="Genomic_DNA"/>
</dbReference>
<organism evidence="1 2">
    <name type="scientific">Stylonychia lemnae</name>
    <name type="common">Ciliate</name>
    <dbReference type="NCBI Taxonomy" id="5949"/>
    <lineage>
        <taxon>Eukaryota</taxon>
        <taxon>Sar</taxon>
        <taxon>Alveolata</taxon>
        <taxon>Ciliophora</taxon>
        <taxon>Intramacronucleata</taxon>
        <taxon>Spirotrichea</taxon>
        <taxon>Stichotrichia</taxon>
        <taxon>Sporadotrichida</taxon>
        <taxon>Oxytrichidae</taxon>
        <taxon>Stylonychinae</taxon>
        <taxon>Stylonychia</taxon>
    </lineage>
</organism>
<keyword evidence="2" id="KW-1185">Reference proteome</keyword>
<dbReference type="AlphaFoldDB" id="A0A078AWX8"/>
<name>A0A078AWX8_STYLE</name>
<evidence type="ECO:0000313" key="1">
    <source>
        <dbReference type="EMBL" id="CDW85308.1"/>
    </source>
</evidence>
<gene>
    <name evidence="1" type="primary">Contig2162.g2324</name>
    <name evidence="1" type="ORF">STYLEM_14382</name>
</gene>
<evidence type="ECO:0000313" key="2">
    <source>
        <dbReference type="Proteomes" id="UP000039865"/>
    </source>
</evidence>